<sequence>MSHCPTASLPAAPVAATYDTSKYLHNPASLAPLSAAFPRNSWSEGAVFGLPPYHSGEHAYQLCWAAREASKCWERVLSREHADSGDLSSSIQASDVVDATCFKLAVVDKALEVNAFLGRKRANVIRPPTLKYADWLTDTDTMLEAVYHLACDQLPCGTAAPEYHTIQSFLRSALNVWCQQAVRVTNVPPRNNKEPFAIDDLGRFAAKYYEHRHRVLREDVNDRTKFSSTVVVYPAETYTPAAAPQLVPSSTAEVSLSPSRRLVPLVSSQTS</sequence>
<comment type="caution">
    <text evidence="1">The sequence shown here is derived from an EMBL/GenBank/DDBJ whole genome shotgun (WGS) entry which is preliminary data.</text>
</comment>
<organism evidence="1 2">
    <name type="scientific">Apiotrichum porosum</name>
    <dbReference type="NCBI Taxonomy" id="105984"/>
    <lineage>
        <taxon>Eukaryota</taxon>
        <taxon>Fungi</taxon>
        <taxon>Dikarya</taxon>
        <taxon>Basidiomycota</taxon>
        <taxon>Agaricomycotina</taxon>
        <taxon>Tremellomycetes</taxon>
        <taxon>Trichosporonales</taxon>
        <taxon>Trichosporonaceae</taxon>
        <taxon>Apiotrichum</taxon>
    </lineage>
</organism>
<dbReference type="GeneID" id="39589894"/>
<evidence type="ECO:0000313" key="1">
    <source>
        <dbReference type="EMBL" id="RSH76773.1"/>
    </source>
</evidence>
<name>A0A427XDC6_9TREE</name>
<gene>
    <name evidence="1" type="ORF">EHS24_005351</name>
</gene>
<dbReference type="Proteomes" id="UP000279236">
    <property type="component" value="Unassembled WGS sequence"/>
</dbReference>
<proteinExistence type="predicted"/>
<reference evidence="1 2" key="1">
    <citation type="submission" date="2018-11" db="EMBL/GenBank/DDBJ databases">
        <title>Genome sequence of Apiotrichum porosum DSM 27194.</title>
        <authorList>
            <person name="Aliyu H."/>
            <person name="Gorte O."/>
            <person name="Ochsenreither K."/>
        </authorList>
    </citation>
    <scope>NUCLEOTIDE SEQUENCE [LARGE SCALE GENOMIC DNA]</scope>
    <source>
        <strain evidence="1 2">DSM 27194</strain>
    </source>
</reference>
<protein>
    <submittedName>
        <fullName evidence="1">Uncharacterized protein</fullName>
    </submittedName>
</protein>
<evidence type="ECO:0000313" key="2">
    <source>
        <dbReference type="Proteomes" id="UP000279236"/>
    </source>
</evidence>
<dbReference type="AlphaFoldDB" id="A0A427XDC6"/>
<keyword evidence="2" id="KW-1185">Reference proteome</keyword>
<dbReference type="EMBL" id="RSCE01000021">
    <property type="protein sequence ID" value="RSH76773.1"/>
    <property type="molecule type" value="Genomic_DNA"/>
</dbReference>
<dbReference type="RefSeq" id="XP_028471920.1">
    <property type="nucleotide sequence ID" value="XM_028620878.1"/>
</dbReference>
<accession>A0A427XDC6</accession>